<dbReference type="RefSeq" id="WP_143236451.1">
    <property type="nucleotide sequence ID" value="NZ_VJWL01000004.1"/>
</dbReference>
<organism evidence="1 2">
    <name type="scientific">Aliidiomarina halalkaliphila</name>
    <dbReference type="NCBI Taxonomy" id="2593535"/>
    <lineage>
        <taxon>Bacteria</taxon>
        <taxon>Pseudomonadati</taxon>
        <taxon>Pseudomonadota</taxon>
        <taxon>Gammaproteobacteria</taxon>
        <taxon>Alteromonadales</taxon>
        <taxon>Idiomarinaceae</taxon>
        <taxon>Aliidiomarina</taxon>
    </lineage>
</organism>
<proteinExistence type="predicted"/>
<dbReference type="Proteomes" id="UP000320359">
    <property type="component" value="Unassembled WGS sequence"/>
</dbReference>
<dbReference type="OrthoDB" id="9826027at2"/>
<sequence length="566" mass="64531">MAVVKGVKAYVQGGVFAGCLALLLGCSGEPEIILPDGGSVADAVADLEERASGQAYADVLTDPTRHPIALARYIADHTSDEATRFGLYRILINTLSTHVVPEAAAIDVLLQAQWHLENSPHPDYFDPYSYELAIIDGYIELGRKDEALVRLQEVDQYLSQQIENHRVLNARYLRTELARKLGDTAFLEELVNRQTDPGIRAQWRAYLGLLYLEEGEEMLARRIADDINFRLGELRWSEMPLDAHQENYSTEVAYAALFDLFVALGDTRSALEVLELSYARVTEQHSDNDYWRFSGPLEYIRKFAEVGEFTRAEEIAVQVILDTEQLIEESPDHGFYIVYSGFQELADALAEFDMVEQQRQLLRLLAHFIMAEEDTEAVWFAIILVEFMHAFDLDMDIDDMIHHIRLLMSEIVDREERLVLFAWKLKMYVEVGRPDDVTRMFTAIERELRGQRAEDVAMLLDFIGPILIEQDRKDLFDQYAVPAIDIFPYLIHSLGTTLAEHQYYEDALALMLGRDESYSIAYLLVSIGEIYLREQRIPSEPERAVLKALYEELASGFAAPSADALH</sequence>
<evidence type="ECO:0000313" key="2">
    <source>
        <dbReference type="Proteomes" id="UP000320359"/>
    </source>
</evidence>
<dbReference type="AlphaFoldDB" id="A0A552WZV9"/>
<reference evidence="1 2" key="1">
    <citation type="submission" date="2019-07" db="EMBL/GenBank/DDBJ databases">
        <authorList>
            <person name="Yang M."/>
            <person name="Zhao D."/>
            <person name="Xiang H."/>
        </authorList>
    </citation>
    <scope>NUCLEOTIDE SEQUENCE [LARGE SCALE GENOMIC DNA]</scope>
    <source>
        <strain evidence="1 2">IM1326</strain>
    </source>
</reference>
<dbReference type="PROSITE" id="PS51257">
    <property type="entry name" value="PROKAR_LIPOPROTEIN"/>
    <property type="match status" value="1"/>
</dbReference>
<evidence type="ECO:0000313" key="1">
    <source>
        <dbReference type="EMBL" id="TRW48129.1"/>
    </source>
</evidence>
<comment type="caution">
    <text evidence="1">The sequence shown here is derived from an EMBL/GenBank/DDBJ whole genome shotgun (WGS) entry which is preliminary data.</text>
</comment>
<dbReference type="EMBL" id="VJWL01000004">
    <property type="protein sequence ID" value="TRW48129.1"/>
    <property type="molecule type" value="Genomic_DNA"/>
</dbReference>
<gene>
    <name evidence="1" type="ORF">FM042_10760</name>
</gene>
<protein>
    <submittedName>
        <fullName evidence="1">Uncharacterized protein</fullName>
    </submittedName>
</protein>
<name>A0A552WZV9_9GAMM</name>
<accession>A0A552WZV9</accession>
<keyword evidence="2" id="KW-1185">Reference proteome</keyword>